<dbReference type="PANTHER" id="PTHR24185:SF1">
    <property type="entry name" value="CALCIUM-INDEPENDENT PHOSPHOLIPASE A2-GAMMA"/>
    <property type="match status" value="1"/>
</dbReference>
<sequence>MEAVEALKAAEAIPVYPNVSATANDGKYAIRAGGDSVKSDSADIQYTNWFKTPSLDSKTIQRLHSLQLVTDSHDQGWYNDRALGSWTWFEVAIFENATATSPKKKDGVVLSWTSHRSEMAPESDGDIDPELVPFSPENNVIVVRLCARFAGWCLSANKGFLVVELGPKVERESVEFGSIADKVKTTQEAFNDINKAFFPELENLPSAPRSVFKAEMMSSDIANDRPLRVLCLDGGGVRGLASLYILKAVMKKSYPTKKPCQVFDMIAGTSTGGFIAIMLGRLEMDVDKCIESYKRFMNEVFPERGGVLKKLGWDTLGGLWESVIDVKNNLTNDEKWDSGALERVIKQLVQEQLNQDPEKVLLQDEQQPEPSCKIFVTATASTGSNNRAPVLLRSYTNNFQMPELPRIKLWEAARATSAAPYYFKPLEVDGQKFVDGGLQANNPLGWLWNEILQVYGPVRTTGCFLSIGTGIPLSTTLPAPVSNPVKFPKALSGIVTNSDVMNILFRSLINAFAPRGMQKKYWRFNFGDGLPDWVEEDGVGKWVFLAKREENDLGNLDDVSMIKMTETRVENYMNEPGFKTLLEDLGMIATAVDAAYPNPGNGPADACYTAVAKPNNKQRTSDCKSFLLTTVTPKKSTIYKTTTITRKTPTITKSITVTSTSSAIATSISSVVQTVTDNIVVTRTVDHTKTVTEQTTTTITTDVVDPAPTVKRKRSVSRIPEYLDNMCTNSAQYSSACSRIGVTAKTVTGPRVTVVSKIVRVKIPRTTTVRTTVSTTWVTQTVKTTVVLETYSTEEVTKTIDVVTDDVTVATKTVTETTTKTEASNPLETVKLIAVGSNDPVLQGIGFSNLESNQGGSNSFYMTFTSVLSNQQYPIHKVTGEVRALNGPGNAAGQFGSNQIAEFWTCQQRLVLVAPVYSYSSCFMGGQRYIGYKLSYIRVEPSQQKRNEAKHEEWAKEERERELHEHETAKAVADDDKLEFGAKIDKLAKIRKWFSGDTLVLDRYLGGSLTLAETVDTIAKPIDVSYSSADFGQKYHEEEMCARTQRGFYSPEKALELWGPEEDYPEPQEEWDPSKSTESQLWKLWLSILHAAKRIPFTDETHQEKLVDLVKAFKARSNPPPPEPMTIPLKRSWIWESGVLWTDLTVLGISVSETFNDVCGCGAGWLWPEQRACENLHAFLARLTSNGINLSRIGVSCVNALEQTPSPGYRPFPTPPISEVLSYDVTCAALWTIIAGKEVYSVYPDTRDERDIQVVDKIIGLRDNKLPWKRSLNKYKGRARWETARKEFARRRFEEESRNEELSVQVRELAAKAAQAMVPHPNGKRLLALDGGGVRGIMGLVILKELMHRVQKRKNLPEIPRPSDYFELAGGTSTGGIMGIMLFRLRMTVDDTITEYDRIAKSIFSPKFWGYDISWLPGAKGINNSKALVQDSRFDALSMSKAIDEVVEKYGLDENDKKLKGNAPLMHEGGARMFCCTTAQNRAESMLMRSYKDSTIYSKSKVNDALLKHGDKLTISIAARATSAAPTFFPEVKFPEDKPDLVFWDGGLLNNNPIDQLWYTRFELVDPSEPAPSISCVISLGTGYVSPGKAKPSWIKVVGVASKVMDFATNTNAKGKDFSRHMKHLNAREEHKDTKYIRFNPYLKEEIGLDDYTRMEELKELARKTMADPNETNQYWIEQAVDAICDTK</sequence>
<dbReference type="GO" id="GO:0016020">
    <property type="term" value="C:membrane"/>
    <property type="evidence" value="ECO:0007669"/>
    <property type="project" value="TreeGrafter"/>
</dbReference>
<dbReference type="InterPro" id="IPR016035">
    <property type="entry name" value="Acyl_Trfase/lysoPLipase"/>
</dbReference>
<dbReference type="Proteomes" id="UP000241587">
    <property type="component" value="Unassembled WGS sequence"/>
</dbReference>
<dbReference type="PANTHER" id="PTHR24185">
    <property type="entry name" value="CALCIUM-INDEPENDENT PHOSPHOLIPASE A2-GAMMA"/>
    <property type="match status" value="1"/>
</dbReference>
<dbReference type="PROSITE" id="PS51635">
    <property type="entry name" value="PNPLA"/>
    <property type="match status" value="2"/>
</dbReference>
<reference evidence="6 7" key="1">
    <citation type="submission" date="2018-02" db="EMBL/GenBank/DDBJ databases">
        <title>Fusarium culmorum secondary metabolites in fungal-bacterial-plant interactions.</title>
        <authorList>
            <person name="Schmidt R."/>
        </authorList>
    </citation>
    <scope>NUCLEOTIDE SEQUENCE [LARGE SCALE GENOMIC DNA]</scope>
    <source>
        <strain evidence="6 7">PV</strain>
    </source>
</reference>
<feature type="short sequence motif" description="DGA/G" evidence="4">
    <location>
        <begin position="435"/>
        <end position="437"/>
    </location>
</feature>
<evidence type="ECO:0000313" key="7">
    <source>
        <dbReference type="Proteomes" id="UP000241587"/>
    </source>
</evidence>
<feature type="short sequence motif" description="DGA/G" evidence="4">
    <location>
        <begin position="1545"/>
        <end position="1547"/>
    </location>
</feature>
<dbReference type="EMBL" id="PVEM01000007">
    <property type="protein sequence ID" value="PTD06347.1"/>
    <property type="molecule type" value="Genomic_DNA"/>
</dbReference>
<gene>
    <name evidence="6" type="ORF">FCULG_00011757</name>
</gene>
<evidence type="ECO:0000313" key="6">
    <source>
        <dbReference type="EMBL" id="PTD06347.1"/>
    </source>
</evidence>
<dbReference type="OrthoDB" id="1658288at2759"/>
<protein>
    <recommendedName>
        <fullName evidence="5">PNPLA domain-containing protein</fullName>
    </recommendedName>
</protein>
<feature type="active site" description="Nucleophile" evidence="4">
    <location>
        <position position="1373"/>
    </location>
</feature>
<feature type="short sequence motif" description="GXGXXG" evidence="4">
    <location>
        <begin position="1331"/>
        <end position="1336"/>
    </location>
</feature>
<feature type="active site" description="Proton acceptor" evidence="4">
    <location>
        <position position="435"/>
    </location>
</feature>
<dbReference type="GO" id="GO:0016042">
    <property type="term" value="P:lipid catabolic process"/>
    <property type="evidence" value="ECO:0007669"/>
    <property type="project" value="UniProtKB-UniRule"/>
</dbReference>
<dbReference type="GO" id="GO:0047499">
    <property type="term" value="F:calcium-independent phospholipase A2 activity"/>
    <property type="evidence" value="ECO:0007669"/>
    <property type="project" value="TreeGrafter"/>
</dbReference>
<feature type="short sequence motif" description="GXSXG" evidence="4">
    <location>
        <begin position="1371"/>
        <end position="1375"/>
    </location>
</feature>
<organism evidence="6 7">
    <name type="scientific">Fusarium culmorum</name>
    <dbReference type="NCBI Taxonomy" id="5516"/>
    <lineage>
        <taxon>Eukaryota</taxon>
        <taxon>Fungi</taxon>
        <taxon>Dikarya</taxon>
        <taxon>Ascomycota</taxon>
        <taxon>Pezizomycotina</taxon>
        <taxon>Sordariomycetes</taxon>
        <taxon>Hypocreomycetidae</taxon>
        <taxon>Hypocreales</taxon>
        <taxon>Nectriaceae</taxon>
        <taxon>Fusarium</taxon>
    </lineage>
</organism>
<dbReference type="InterPro" id="IPR002641">
    <property type="entry name" value="PNPLA_dom"/>
</dbReference>
<feature type="active site" description="Proton acceptor" evidence="4">
    <location>
        <position position="1545"/>
    </location>
</feature>
<proteinExistence type="predicted"/>
<evidence type="ECO:0000256" key="4">
    <source>
        <dbReference type="PROSITE-ProRule" id="PRU01161"/>
    </source>
</evidence>
<comment type="caution">
    <text evidence="6">The sequence shown here is derived from an EMBL/GenBank/DDBJ whole genome shotgun (WGS) entry which is preliminary data.</text>
</comment>
<feature type="active site" description="Nucleophile" evidence="4">
    <location>
        <position position="270"/>
    </location>
</feature>
<feature type="domain" description="PNPLA" evidence="5">
    <location>
        <begin position="1327"/>
        <end position="1558"/>
    </location>
</feature>
<feature type="domain" description="PNPLA" evidence="5">
    <location>
        <begin position="230"/>
        <end position="448"/>
    </location>
</feature>
<name>A0A2T4GS14_FUSCU</name>
<dbReference type="Gene3D" id="3.40.1090.10">
    <property type="entry name" value="Cytosolic phospholipase A2 catalytic domain"/>
    <property type="match status" value="2"/>
</dbReference>
<keyword evidence="1 4" id="KW-0378">Hydrolase</keyword>
<dbReference type="SUPFAM" id="SSF52151">
    <property type="entry name" value="FabD/lysophospholipase-like"/>
    <property type="match status" value="2"/>
</dbReference>
<evidence type="ECO:0000256" key="1">
    <source>
        <dbReference type="ARBA" id="ARBA00022801"/>
    </source>
</evidence>
<feature type="short sequence motif" description="GXGXXG" evidence="4">
    <location>
        <begin position="234"/>
        <end position="239"/>
    </location>
</feature>
<keyword evidence="7" id="KW-1185">Reference proteome</keyword>
<dbReference type="GO" id="GO:0046486">
    <property type="term" value="P:glycerolipid metabolic process"/>
    <property type="evidence" value="ECO:0007669"/>
    <property type="project" value="UniProtKB-ARBA"/>
</dbReference>
<evidence type="ECO:0000256" key="3">
    <source>
        <dbReference type="ARBA" id="ARBA00023098"/>
    </source>
</evidence>
<dbReference type="Pfam" id="PF01734">
    <property type="entry name" value="Patatin"/>
    <property type="match status" value="2"/>
</dbReference>
<accession>A0A2T4GS14</accession>
<feature type="short sequence motif" description="GXSXG" evidence="4">
    <location>
        <begin position="268"/>
        <end position="272"/>
    </location>
</feature>
<dbReference type="CDD" id="cd07216">
    <property type="entry name" value="Pat17_PNPLA8_PNPLA9_like3"/>
    <property type="match status" value="1"/>
</dbReference>
<evidence type="ECO:0000256" key="2">
    <source>
        <dbReference type="ARBA" id="ARBA00022963"/>
    </source>
</evidence>
<dbReference type="InterPro" id="IPR022085">
    <property type="entry name" value="OpdG"/>
</dbReference>
<evidence type="ECO:0000259" key="5">
    <source>
        <dbReference type="PROSITE" id="PS51635"/>
    </source>
</evidence>
<dbReference type="GO" id="GO:0019369">
    <property type="term" value="P:arachidonate metabolic process"/>
    <property type="evidence" value="ECO:0007669"/>
    <property type="project" value="TreeGrafter"/>
</dbReference>
<keyword evidence="3 4" id="KW-0443">Lipid metabolism</keyword>
<keyword evidence="2 4" id="KW-0442">Lipid degradation</keyword>
<dbReference type="Pfam" id="PF12311">
    <property type="entry name" value="DUF3632"/>
    <property type="match status" value="1"/>
</dbReference>